<dbReference type="EMBL" id="CP009526">
    <property type="protein sequence ID" value="AKB52736.1"/>
    <property type="molecule type" value="Genomic_DNA"/>
</dbReference>
<dbReference type="InterPro" id="IPR003594">
    <property type="entry name" value="HATPase_dom"/>
</dbReference>
<sequence>MDLEGNIFFDIDIAVPLGLIVNEIISNSLKYAFSGRTNGIIQIRLCKDLCKEIDTEFLNDAPGSIKGDYENKVTNFILTVSDNGVGIPENINLEDSGTLGFQLIAILVDQLEGKFELKRNSGTEFFIKFAIPEKE</sequence>
<dbReference type="Gene3D" id="3.30.565.10">
    <property type="entry name" value="Histidine kinase-like ATPase, C-terminal domain"/>
    <property type="match status" value="1"/>
</dbReference>
<dbReference type="GO" id="GO:0016301">
    <property type="term" value="F:kinase activity"/>
    <property type="evidence" value="ECO:0007669"/>
    <property type="project" value="UniProtKB-KW"/>
</dbReference>
<dbReference type="HOGENOM" id="CLU_000445_114_57_2"/>
<keyword evidence="2" id="KW-0418">Kinase</keyword>
<dbReference type="PANTHER" id="PTHR43065:SF23">
    <property type="entry name" value="SENSOR HISTIDINE KINASE PDTAS"/>
    <property type="match status" value="1"/>
</dbReference>
<name>A0A0E3LMB6_METBA</name>
<dbReference type="PATRIC" id="fig|1434109.4.peg.4512"/>
<evidence type="ECO:0000313" key="3">
    <source>
        <dbReference type="Proteomes" id="UP000033038"/>
    </source>
</evidence>
<dbReference type="PANTHER" id="PTHR43065">
    <property type="entry name" value="SENSOR HISTIDINE KINASE"/>
    <property type="match status" value="1"/>
</dbReference>
<evidence type="ECO:0000313" key="2">
    <source>
        <dbReference type="EMBL" id="AKB52736.1"/>
    </source>
</evidence>
<accession>A0A0E3LMB6</accession>
<reference evidence="2 3" key="1">
    <citation type="submission" date="2014-07" db="EMBL/GenBank/DDBJ databases">
        <title>Methanogenic archaea and the global carbon cycle.</title>
        <authorList>
            <person name="Henriksen J.R."/>
            <person name="Luke J."/>
            <person name="Reinhart S."/>
            <person name="Benedict M.N."/>
            <person name="Youngblut N.D."/>
            <person name="Metcalf M.E."/>
            <person name="Whitaker R.J."/>
            <person name="Metcalf W.W."/>
        </authorList>
    </citation>
    <scope>NUCLEOTIDE SEQUENCE [LARGE SCALE GENOMIC DNA]</scope>
    <source>
        <strain evidence="2 3">Wiesmoor</strain>
    </source>
</reference>
<protein>
    <submittedName>
        <fullName evidence="2">Sensory transduction histidine kinase</fullName>
    </submittedName>
</protein>
<dbReference type="KEGG" id="mbw:MSBRW_3483"/>
<dbReference type="Pfam" id="PF02518">
    <property type="entry name" value="HATPase_c"/>
    <property type="match status" value="1"/>
</dbReference>
<gene>
    <name evidence="2" type="ORF">MSBRW_3483</name>
</gene>
<dbReference type="Proteomes" id="UP000033038">
    <property type="component" value="Chromosome"/>
</dbReference>
<proteinExistence type="predicted"/>
<feature type="domain" description="Histidine kinase/HSP90-like ATPase" evidence="1">
    <location>
        <begin position="12"/>
        <end position="133"/>
    </location>
</feature>
<organism evidence="2 3">
    <name type="scientific">Methanosarcina barkeri str. Wiesmoor</name>
    <dbReference type="NCBI Taxonomy" id="1434109"/>
    <lineage>
        <taxon>Archaea</taxon>
        <taxon>Methanobacteriati</taxon>
        <taxon>Methanobacteriota</taxon>
        <taxon>Stenosarchaea group</taxon>
        <taxon>Methanomicrobia</taxon>
        <taxon>Methanosarcinales</taxon>
        <taxon>Methanosarcinaceae</taxon>
        <taxon>Methanosarcina</taxon>
    </lineage>
</organism>
<dbReference type="SMART" id="SM00387">
    <property type="entry name" value="HATPase_c"/>
    <property type="match status" value="1"/>
</dbReference>
<dbReference type="AlphaFoldDB" id="A0A0E3LMB6"/>
<keyword evidence="2" id="KW-0808">Transferase</keyword>
<evidence type="ECO:0000259" key="1">
    <source>
        <dbReference type="SMART" id="SM00387"/>
    </source>
</evidence>
<dbReference type="SUPFAM" id="SSF55874">
    <property type="entry name" value="ATPase domain of HSP90 chaperone/DNA topoisomerase II/histidine kinase"/>
    <property type="match status" value="1"/>
</dbReference>
<dbReference type="InterPro" id="IPR036890">
    <property type="entry name" value="HATPase_C_sf"/>
</dbReference>